<dbReference type="PROSITE" id="PS51673">
    <property type="entry name" value="SUZ"/>
    <property type="match status" value="1"/>
</dbReference>
<dbReference type="PROSITE" id="PS00028">
    <property type="entry name" value="ZINC_FINGER_C2H2_1"/>
    <property type="match status" value="1"/>
</dbReference>
<accession>A0A0M9AA01</accession>
<feature type="compositionally biased region" description="Polar residues" evidence="2">
    <location>
        <begin position="300"/>
        <end position="320"/>
    </location>
</feature>
<dbReference type="PANTHER" id="PTHR15672:SF8">
    <property type="entry name" value="PROTEIN ENCORE"/>
    <property type="match status" value="1"/>
</dbReference>
<feature type="compositionally biased region" description="Low complexity" evidence="2">
    <location>
        <begin position="1345"/>
        <end position="1358"/>
    </location>
</feature>
<dbReference type="Proteomes" id="UP000053105">
    <property type="component" value="Unassembled WGS sequence"/>
</dbReference>
<dbReference type="Pfam" id="PF01424">
    <property type="entry name" value="R3H"/>
    <property type="match status" value="1"/>
</dbReference>
<feature type="region of interest" description="Disordered" evidence="2">
    <location>
        <begin position="1266"/>
        <end position="1302"/>
    </location>
</feature>
<sequence length="1496" mass="165246">MSTEKRTTGSSVLFPSFDSARPFGVFIDGHGVQQPSALGSTTVRVDLNKIYPQNSQNILVSSLNHPFKRVIGIFAANCYYQPLKERSRDHSKKENTTSSVGSFKVSFSNEVLFKNEQAEKSRKREAVGFYDETIWLLLSDSFLILPPSVRPPFALSVFAFLPSQLLEDEHAGSLVHGGAWITLVGKKRGVPSIVVHKGSSRSHSRPESPTVVVRGGMPSLPSSRQGFVISGSNTSYQNSPESDMIDGNANPNVGSSPTSNSHHRSSPSCPPDKSDTENKNFRTRTNTKVKLLVRSHAMRESTSPPREPHNGSSSPHSPQSVDGEKKFVGSLSPNSTNAKLNNNESMFNSNLCPNQSPKQMRNTATSPTCRAPSRNGQSSPSQVHSPKNNTSPTNGNKSENQRSKMTGSHVIQKCNNCVKNNQNDRPGLLQTPVSPSKTGQGLQHSPKSTNLAQNVQNNQQKLEQRRPNTLNICNNQCSTQCGNTLSVSRPGSRHKLRHQNSSQGSFDSASPCLSRDSSTELYTDSTGIDLEHFIAETINRNQKDRTVLLRIEKDLIEFAKDKQKVCHKFPNMSSYNRMLVHRVAAYFGMEHNVDQSGSSVIVTRTKNMRIPNTRFKEHIRDDLILSEEPRRSILKRDSSSFEDSFNFKSPDRLSGDYCRQNKSFEEREEEYERARRRIFKDSSGDSSEVTSWPYWSSSESSDASARYRLLHPSDHTMRGRLCCVCNRQSKLLKGESFDGRESCRGSVLRPSVSKSFSFGGYTRGMLSRGDSVTSTHSAGARLMKQDSGASMCSRLSPSSSGYKSQSQRSDATISPSPSPSPVATMTCSHTQVSSQDLASPESNNQTVMWAVTSISSVPPGSIIINPQTNQPYTNPDGSIYRFDPENPPKFYTAALPHENERNNSMSPTKTIEVSEPSKVTQNNIKNDNKKKSQSNKHNGVKSSSTVQTCNHNQAAQPYTTYVPTSEPYNQGVYPPSVGQQTVMMAPHPSQNQANIQNNGQSDVFNQNSVYANYAVPVQQGPVSQTTEITELSGYFMGMSIYDQRMTGDNHSTPPHSYPQPQPSTNQAVQNVQTMPQNYWQPPPNSVPPQQTMYFVPPSGAALSVSQGPSDRQPLHQQQRFTTNYSFNAQTMTPPSQSNSNYVGSYPVPYNSMPAVTPTPGDYTYQPPVHMVPTYYPPSQTAIQPPPVMYRVPTPPNTPTPNQMPGMPLMYVNSGSYPPPTMVSNGTFGHQVGHNGTSPAPPGTYMTPALVPNLVFRQNVPVVAGVRASTPGNSQRTSRSPTPAHELFGSGSGDRSAQPQSRYPLPMYQGVHIVQGDMRLMHPAVPANPRLQYAPVPSPPVVQGCPRPYRPSSYSSNNSGAGTPTSFDGRNQKIRKQRSKVAPLPPTGVRPNLYQTPSMPSLSSNVPKDIREENPNVSIIKRWAHNKVTEKVNAIKNRMVETKELYYQPKDAQHHREPDNLIELIIVSLLIHHIRSRVRTHWVLSYFLEEATIAFGS</sequence>
<evidence type="ECO:0000259" key="3">
    <source>
        <dbReference type="PROSITE" id="PS51061"/>
    </source>
</evidence>
<keyword evidence="6" id="KW-1185">Reference proteome</keyword>
<feature type="region of interest" description="Disordered" evidence="2">
    <location>
        <begin position="783"/>
        <end position="841"/>
    </location>
</feature>
<feature type="compositionally biased region" description="Basic residues" evidence="2">
    <location>
        <begin position="281"/>
        <end position="293"/>
    </location>
</feature>
<feature type="compositionally biased region" description="Polar residues" evidence="2">
    <location>
        <begin position="810"/>
        <end position="841"/>
    </location>
</feature>
<evidence type="ECO:0000256" key="1">
    <source>
        <dbReference type="ARBA" id="ARBA00022553"/>
    </source>
</evidence>
<feature type="compositionally biased region" description="Polar residues" evidence="2">
    <location>
        <begin position="220"/>
        <end position="241"/>
    </location>
</feature>
<feature type="region of interest" description="Disordered" evidence="2">
    <location>
        <begin position="1342"/>
        <end position="1408"/>
    </location>
</feature>
<evidence type="ECO:0000256" key="2">
    <source>
        <dbReference type="SAM" id="MobiDB-lite"/>
    </source>
</evidence>
<feature type="compositionally biased region" description="Polar residues" evidence="2">
    <location>
        <begin position="1392"/>
        <end position="1405"/>
    </location>
</feature>
<dbReference type="InterPro" id="IPR036867">
    <property type="entry name" value="R3H_dom_sf"/>
</dbReference>
<dbReference type="EMBL" id="KQ435711">
    <property type="protein sequence ID" value="KOX79526.1"/>
    <property type="molecule type" value="Genomic_DNA"/>
</dbReference>
<feature type="region of interest" description="Disordered" evidence="2">
    <location>
        <begin position="485"/>
        <end position="514"/>
    </location>
</feature>
<gene>
    <name evidence="5" type="ORF">WN51_02792</name>
</gene>
<dbReference type="SUPFAM" id="SSF82708">
    <property type="entry name" value="R3H domain"/>
    <property type="match status" value="1"/>
</dbReference>
<feature type="compositionally biased region" description="Low complexity" evidence="2">
    <location>
        <begin position="410"/>
        <end position="423"/>
    </location>
</feature>
<dbReference type="SMART" id="SM00393">
    <property type="entry name" value="R3H"/>
    <property type="match status" value="1"/>
</dbReference>
<dbReference type="PANTHER" id="PTHR15672">
    <property type="entry name" value="CAMP-REGULATED PHOSPHOPROTEIN 21 RELATED R3H DOMAIN CONTAINING PROTEIN"/>
    <property type="match status" value="1"/>
</dbReference>
<dbReference type="InterPro" id="IPR051937">
    <property type="entry name" value="R3H_domain_containing"/>
</dbReference>
<dbReference type="InterPro" id="IPR001374">
    <property type="entry name" value="R3H_dom"/>
</dbReference>
<feature type="region of interest" description="Disordered" evidence="2">
    <location>
        <begin position="195"/>
        <end position="448"/>
    </location>
</feature>
<feature type="compositionally biased region" description="Polar residues" evidence="2">
    <location>
        <begin position="431"/>
        <end position="448"/>
    </location>
</feature>
<keyword evidence="1" id="KW-0597">Phosphoprotein</keyword>
<proteinExistence type="predicted"/>
<dbReference type="InterPro" id="IPR013087">
    <property type="entry name" value="Znf_C2H2_type"/>
</dbReference>
<feature type="domain" description="SUZ" evidence="4">
    <location>
        <begin position="609"/>
        <end position="683"/>
    </location>
</feature>
<dbReference type="PROSITE" id="PS51061">
    <property type="entry name" value="R3H"/>
    <property type="match status" value="1"/>
</dbReference>
<feature type="compositionally biased region" description="Polar residues" evidence="2">
    <location>
        <begin position="1359"/>
        <end position="1368"/>
    </location>
</feature>
<feature type="compositionally biased region" description="Polar residues" evidence="2">
    <location>
        <begin position="902"/>
        <end position="911"/>
    </location>
</feature>
<feature type="region of interest" description="Disordered" evidence="2">
    <location>
        <begin position="885"/>
        <end position="949"/>
    </location>
</feature>
<name>A0A0M9AA01_9HYME</name>
<dbReference type="CDD" id="cd02642">
    <property type="entry name" value="R3H_encore_like"/>
    <property type="match status" value="1"/>
</dbReference>
<organism evidence="5 6">
    <name type="scientific">Melipona quadrifasciata</name>
    <dbReference type="NCBI Taxonomy" id="166423"/>
    <lineage>
        <taxon>Eukaryota</taxon>
        <taxon>Metazoa</taxon>
        <taxon>Ecdysozoa</taxon>
        <taxon>Arthropoda</taxon>
        <taxon>Hexapoda</taxon>
        <taxon>Insecta</taxon>
        <taxon>Pterygota</taxon>
        <taxon>Neoptera</taxon>
        <taxon>Endopterygota</taxon>
        <taxon>Hymenoptera</taxon>
        <taxon>Apocrita</taxon>
        <taxon>Aculeata</taxon>
        <taxon>Apoidea</taxon>
        <taxon>Anthophila</taxon>
        <taxon>Apidae</taxon>
        <taxon>Melipona</taxon>
    </lineage>
</organism>
<feature type="compositionally biased region" description="Polar residues" evidence="2">
    <location>
        <begin position="331"/>
        <end position="406"/>
    </location>
</feature>
<reference evidence="5 6" key="1">
    <citation type="submission" date="2015-07" db="EMBL/GenBank/DDBJ databases">
        <title>The genome of Melipona quadrifasciata.</title>
        <authorList>
            <person name="Pan H."/>
            <person name="Kapheim K."/>
        </authorList>
    </citation>
    <scope>NUCLEOTIDE SEQUENCE [LARGE SCALE GENOMIC DNA]</scope>
    <source>
        <strain evidence="5">0111107301</strain>
        <tissue evidence="5">Whole body</tissue>
    </source>
</reference>
<protein>
    <submittedName>
        <fullName evidence="5">R3H domain-containing protein 1</fullName>
    </submittedName>
</protein>
<feature type="compositionally biased region" description="Polar residues" evidence="2">
    <location>
        <begin position="499"/>
        <end position="508"/>
    </location>
</feature>
<feature type="compositionally biased region" description="Polar residues" evidence="2">
    <location>
        <begin position="1269"/>
        <end position="1280"/>
    </location>
</feature>
<dbReference type="InterPro" id="IPR024771">
    <property type="entry name" value="SUZ"/>
</dbReference>
<feature type="domain" description="R3H" evidence="3">
    <location>
        <begin position="545"/>
        <end position="608"/>
    </location>
</feature>
<feature type="compositionally biased region" description="Low complexity" evidence="2">
    <location>
        <begin position="796"/>
        <end position="809"/>
    </location>
</feature>
<feature type="compositionally biased region" description="Polar residues" evidence="2">
    <location>
        <begin position="940"/>
        <end position="949"/>
    </location>
</feature>
<evidence type="ECO:0000313" key="6">
    <source>
        <dbReference type="Proteomes" id="UP000053105"/>
    </source>
</evidence>
<dbReference type="Gene3D" id="3.30.1370.50">
    <property type="entry name" value="R3H-like domain"/>
    <property type="match status" value="1"/>
</dbReference>
<dbReference type="Pfam" id="PF12752">
    <property type="entry name" value="SUZ"/>
    <property type="match status" value="1"/>
</dbReference>
<evidence type="ECO:0000259" key="4">
    <source>
        <dbReference type="PROSITE" id="PS51673"/>
    </source>
</evidence>
<dbReference type="STRING" id="166423.A0A0M9AA01"/>
<feature type="region of interest" description="Disordered" evidence="2">
    <location>
        <begin position="1046"/>
        <end position="1067"/>
    </location>
</feature>
<evidence type="ECO:0000313" key="5">
    <source>
        <dbReference type="EMBL" id="KOX79526.1"/>
    </source>
</evidence>
<dbReference type="GO" id="GO:0003676">
    <property type="term" value="F:nucleic acid binding"/>
    <property type="evidence" value="ECO:0007669"/>
    <property type="project" value="UniProtKB-UniRule"/>
</dbReference>
<dbReference type="OrthoDB" id="278430at2759"/>